<dbReference type="Gene3D" id="3.40.50.1820">
    <property type="entry name" value="alpha/beta hydrolase"/>
    <property type="match status" value="1"/>
</dbReference>
<keyword evidence="1" id="KW-1133">Transmembrane helix</keyword>
<feature type="transmembrane region" description="Helical" evidence="1">
    <location>
        <begin position="17"/>
        <end position="37"/>
    </location>
</feature>
<feature type="domain" description="Alpha/beta hydrolase fold-5" evidence="2">
    <location>
        <begin position="81"/>
        <end position="243"/>
    </location>
</feature>
<dbReference type="RefSeq" id="WP_119315707.1">
    <property type="nucleotide sequence ID" value="NZ_QXDL01000126.1"/>
</dbReference>
<dbReference type="Proteomes" id="UP000265715">
    <property type="component" value="Unassembled WGS sequence"/>
</dbReference>
<accession>A0A399EDA0</accession>
<dbReference type="GO" id="GO:0016787">
    <property type="term" value="F:hydrolase activity"/>
    <property type="evidence" value="ECO:0007669"/>
    <property type="project" value="UniProtKB-KW"/>
</dbReference>
<comment type="caution">
    <text evidence="3">The sequence shown here is derived from an EMBL/GenBank/DDBJ whole genome shotgun (WGS) entry which is preliminary data.</text>
</comment>
<dbReference type="Pfam" id="PF12695">
    <property type="entry name" value="Abhydrolase_5"/>
    <property type="match status" value="1"/>
</dbReference>
<proteinExistence type="predicted"/>
<keyword evidence="1" id="KW-0472">Membrane</keyword>
<dbReference type="EMBL" id="QXDL01000126">
    <property type="protein sequence ID" value="RIH82315.1"/>
    <property type="molecule type" value="Genomic_DNA"/>
</dbReference>
<dbReference type="InterPro" id="IPR029059">
    <property type="entry name" value="AB_hydrolase_5"/>
</dbReference>
<protein>
    <submittedName>
        <fullName evidence="3">Alpha/beta hydrolase family protein</fullName>
    </submittedName>
</protein>
<dbReference type="SUPFAM" id="SSF53474">
    <property type="entry name" value="alpha/beta-Hydrolases"/>
    <property type="match status" value="1"/>
</dbReference>
<reference evidence="3 4" key="1">
    <citation type="submission" date="2018-08" db="EMBL/GenBank/DDBJ databases">
        <title>Meiothermus terrae DSM 26712 genome sequencing project.</title>
        <authorList>
            <person name="Da Costa M.S."/>
            <person name="Albuquerque L."/>
            <person name="Raposo P."/>
            <person name="Froufe H.J.C."/>
            <person name="Barroso C.S."/>
            <person name="Egas C."/>
        </authorList>
    </citation>
    <scope>NUCLEOTIDE SEQUENCE [LARGE SCALE GENOMIC DNA]</scope>
    <source>
        <strain evidence="3 4">DSM 26712</strain>
    </source>
</reference>
<dbReference type="InterPro" id="IPR029058">
    <property type="entry name" value="AB_hydrolase_fold"/>
</dbReference>
<keyword evidence="4" id="KW-1185">Reference proteome</keyword>
<keyword evidence="1" id="KW-0812">Transmembrane</keyword>
<name>A0A399EDA0_9DEIN</name>
<organism evidence="3 4">
    <name type="scientific">Calidithermus terrae</name>
    <dbReference type="NCBI Taxonomy" id="1408545"/>
    <lineage>
        <taxon>Bacteria</taxon>
        <taxon>Thermotogati</taxon>
        <taxon>Deinococcota</taxon>
        <taxon>Deinococci</taxon>
        <taxon>Thermales</taxon>
        <taxon>Thermaceae</taxon>
        <taxon>Calidithermus</taxon>
    </lineage>
</organism>
<sequence length="262" mass="28424">MSRKTARPQTLVASRRFWLIFFGLMLFFAASVVFYVWQALKPIPPAPEALGALSSDSAVRVEARNWGYLLRPAGEAARVGLAFYPGARVDYRAYAPVLRQVAAAGHPVALLWVPFNLAISDQDRARVVLEGYPQTKWVLAGHSMGGVAAANFAASGDPLVQRSVAGLVLWASYPQNDLSSRTLPTLALFGGKDGLLTAEERARQIPRMPKGTRVEVIEGLNHAGFGAYGAQPGDQPADIGQPEGWQRIVQATVAFLRRVDSR</sequence>
<dbReference type="AlphaFoldDB" id="A0A399EDA0"/>
<evidence type="ECO:0000256" key="1">
    <source>
        <dbReference type="SAM" id="Phobius"/>
    </source>
</evidence>
<dbReference type="OrthoDB" id="9780932at2"/>
<evidence type="ECO:0000313" key="3">
    <source>
        <dbReference type="EMBL" id="RIH82315.1"/>
    </source>
</evidence>
<gene>
    <name evidence="3" type="ORF">Mterra_02716</name>
</gene>
<evidence type="ECO:0000259" key="2">
    <source>
        <dbReference type="Pfam" id="PF12695"/>
    </source>
</evidence>
<keyword evidence="3" id="KW-0378">Hydrolase</keyword>
<evidence type="ECO:0000313" key="4">
    <source>
        <dbReference type="Proteomes" id="UP000265715"/>
    </source>
</evidence>